<dbReference type="Proteomes" id="UP000199207">
    <property type="component" value="Unassembled WGS sequence"/>
</dbReference>
<proteinExistence type="predicted"/>
<dbReference type="AlphaFoldDB" id="A0A1I1NJI9"/>
<feature type="compositionally biased region" description="Basic residues" evidence="1">
    <location>
        <begin position="493"/>
        <end position="502"/>
    </location>
</feature>
<feature type="region of interest" description="Disordered" evidence="1">
    <location>
        <begin position="1"/>
        <end position="74"/>
    </location>
</feature>
<accession>A0A1I1NJI9</accession>
<feature type="region of interest" description="Disordered" evidence="1">
    <location>
        <begin position="751"/>
        <end position="784"/>
    </location>
</feature>
<feature type="compositionally biased region" description="Gly residues" evidence="1">
    <location>
        <begin position="9"/>
        <end position="23"/>
    </location>
</feature>
<reference evidence="2 3" key="1">
    <citation type="submission" date="2016-10" db="EMBL/GenBank/DDBJ databases">
        <authorList>
            <person name="de Groot N.N."/>
        </authorList>
    </citation>
    <scope>NUCLEOTIDE SEQUENCE [LARGE SCALE GENOMIC DNA]</scope>
    <source>
        <strain evidence="2 3">CGMCC 4.5739</strain>
    </source>
</reference>
<dbReference type="STRING" id="910347.SAMN05421773_10819"/>
<gene>
    <name evidence="2" type="ORF">SAMN05421773_10819</name>
</gene>
<keyword evidence="3" id="KW-1185">Reference proteome</keyword>
<feature type="region of interest" description="Disordered" evidence="1">
    <location>
        <begin position="399"/>
        <end position="442"/>
    </location>
</feature>
<feature type="region of interest" description="Disordered" evidence="1">
    <location>
        <begin position="466"/>
        <end position="563"/>
    </location>
</feature>
<protein>
    <submittedName>
        <fullName evidence="2">RAMP superfamily protein</fullName>
    </submittedName>
</protein>
<evidence type="ECO:0000313" key="3">
    <source>
        <dbReference type="Proteomes" id="UP000199207"/>
    </source>
</evidence>
<evidence type="ECO:0000313" key="2">
    <source>
        <dbReference type="EMBL" id="SFC97432.1"/>
    </source>
</evidence>
<sequence length="784" mass="83101">MGRNTGNAGVPGGGSGPVPGRPGGAPERDRPETEASGGAVFVNPYTFVPLPRFPDEDGTGHRRPPAGHERLAPDRLSGRIEVELTAAAPLLLRGIRKGEEERFPRRAFPPPPDPAGSHGAHGAHEVPFLPGSSLAGTVRALHETLAGGCLRVFDADFRPGYRDAARTRHRGWKPALVTETEHGRPAAVRMCTEVVWADSADLARVLGSPERVVTGAEVRVTGWERHQHFGRNHARGDQVAAGDGWVVLVTDSGAREDNPRCHTYWCAVGKLPAADAPALGVSDAAWQDFQAAVADAEDVRVARREHRLDTGKAERKPVTWRGARIGERHEARPRLYPGQVVWAAAGGTPRAVTGLALAAIWRHPGGFTAGERVPTALLPCTAPDALCPSCRLFGSADTGGADTAEARQSSYRGHIRFGDARPAPGTGAPRTRPVRLAPLGAPRPGAGQFYLANDAKRLEPAAEGDLPLREWGSPADHAPPPRSARRGGQDKNRKQKQPKNRGRYADQSADRAGTGQRRPAAPPVTATGRPSAGAGAPGAPDASGAPGSPDAPGGPQPRPRPLRGRKQYWLTARHAERPFFRTRRGRWEGEMARDAEQVDAGARFVFTVYVDGLTAAELGGLLAALNPALLFDDAPDPVGYAVGGAKPLGFGACTARITGLDLTDAAARYTTGGPATPPPTAEEAVAAFRAQVPAEVTVTWRAARAALTLDRVPPGIVWYPPQKPIPDGELHPDDLAPAFRGFWKHSRGEELSHSTRPLIPLPRAAAPADEQTLPVLDDKGKPAP</sequence>
<feature type="region of interest" description="Disordered" evidence="1">
    <location>
        <begin position="102"/>
        <end position="128"/>
    </location>
</feature>
<evidence type="ECO:0000256" key="1">
    <source>
        <dbReference type="SAM" id="MobiDB-lite"/>
    </source>
</evidence>
<organism evidence="2 3">
    <name type="scientific">Streptomyces aidingensis</name>
    <dbReference type="NCBI Taxonomy" id="910347"/>
    <lineage>
        <taxon>Bacteria</taxon>
        <taxon>Bacillati</taxon>
        <taxon>Actinomycetota</taxon>
        <taxon>Actinomycetes</taxon>
        <taxon>Kitasatosporales</taxon>
        <taxon>Streptomycetaceae</taxon>
        <taxon>Streptomyces</taxon>
    </lineage>
</organism>
<feature type="compositionally biased region" description="Low complexity" evidence="1">
    <location>
        <begin position="756"/>
        <end position="768"/>
    </location>
</feature>
<feature type="compositionally biased region" description="Low complexity" evidence="1">
    <location>
        <begin position="530"/>
        <end position="551"/>
    </location>
</feature>
<feature type="compositionally biased region" description="Basic and acidic residues" evidence="1">
    <location>
        <begin position="53"/>
        <end position="74"/>
    </location>
</feature>
<name>A0A1I1NJI9_9ACTN</name>
<dbReference type="EMBL" id="FOLM01000008">
    <property type="protein sequence ID" value="SFC97432.1"/>
    <property type="molecule type" value="Genomic_DNA"/>
</dbReference>